<dbReference type="AlphaFoldDB" id="A0AAW0CSE7"/>
<evidence type="ECO:0000313" key="15">
    <source>
        <dbReference type="EMBL" id="KAK7041743.1"/>
    </source>
</evidence>
<evidence type="ECO:0000256" key="10">
    <source>
        <dbReference type="PIRSR" id="PIRSR611150-1"/>
    </source>
</evidence>
<evidence type="ECO:0000256" key="8">
    <source>
        <dbReference type="ARBA" id="ARBA00023157"/>
    </source>
</evidence>
<comment type="function">
    <text evidence="12">Catalyzes the hydrolysis of complex carboxylic polyesters found in the cell wall of plants. Degrades cutin, a macromolecule that forms the structure of the plant cuticle.</text>
</comment>
<dbReference type="SUPFAM" id="SSF52047">
    <property type="entry name" value="RNI-like"/>
    <property type="match status" value="1"/>
</dbReference>
<keyword evidence="16" id="KW-1185">Reference proteome</keyword>
<dbReference type="EMBL" id="JAYKXP010000032">
    <property type="protein sequence ID" value="KAK7041743.1"/>
    <property type="molecule type" value="Genomic_DNA"/>
</dbReference>
<feature type="coiled-coil region" evidence="13">
    <location>
        <begin position="255"/>
        <end position="292"/>
    </location>
</feature>
<organism evidence="15 16">
    <name type="scientific">Paramarasmius palmivorus</name>
    <dbReference type="NCBI Taxonomy" id="297713"/>
    <lineage>
        <taxon>Eukaryota</taxon>
        <taxon>Fungi</taxon>
        <taxon>Dikarya</taxon>
        <taxon>Basidiomycota</taxon>
        <taxon>Agaricomycotina</taxon>
        <taxon>Agaricomycetes</taxon>
        <taxon>Agaricomycetidae</taxon>
        <taxon>Agaricales</taxon>
        <taxon>Marasmiineae</taxon>
        <taxon>Marasmiaceae</taxon>
        <taxon>Paramarasmius</taxon>
    </lineage>
</organism>
<evidence type="ECO:0000256" key="11">
    <source>
        <dbReference type="PIRSR" id="PIRSR611150-2"/>
    </source>
</evidence>
<name>A0AAW0CSE7_9AGAR</name>
<comment type="subcellular location">
    <subcellularLocation>
        <location evidence="1 12">Secreted</location>
    </subcellularLocation>
</comment>
<feature type="chain" id="PRO_5043101071" description="Cutinase" evidence="12">
    <location>
        <begin position="24"/>
        <end position="810"/>
    </location>
</feature>
<dbReference type="InterPro" id="IPR029058">
    <property type="entry name" value="AB_hydrolase_fold"/>
</dbReference>
<feature type="active site" evidence="10">
    <location>
        <position position="171"/>
    </location>
</feature>
<reference evidence="15 16" key="1">
    <citation type="submission" date="2024-01" db="EMBL/GenBank/DDBJ databases">
        <title>A draft genome for a cacao thread blight-causing isolate of Paramarasmius palmivorus.</title>
        <authorList>
            <person name="Baruah I.K."/>
            <person name="Bukari Y."/>
            <person name="Amoako-Attah I."/>
            <person name="Meinhardt L.W."/>
            <person name="Bailey B.A."/>
            <person name="Cohen S.P."/>
        </authorList>
    </citation>
    <scope>NUCLEOTIDE SEQUENCE [LARGE SCALE GENOMIC DNA]</scope>
    <source>
        <strain evidence="15 16">GH-12</strain>
    </source>
</reference>
<dbReference type="InterPro" id="IPR011150">
    <property type="entry name" value="Cutinase_monf"/>
</dbReference>
<dbReference type="PROSITE" id="PS00155">
    <property type="entry name" value="CUTINASE_1"/>
    <property type="match status" value="1"/>
</dbReference>
<dbReference type="InterPro" id="IPR000675">
    <property type="entry name" value="Cutinase/axe"/>
</dbReference>
<feature type="compositionally biased region" description="Basic and acidic residues" evidence="14">
    <location>
        <begin position="783"/>
        <end position="795"/>
    </location>
</feature>
<keyword evidence="7 12" id="KW-0378">Hydrolase</keyword>
<feature type="disulfide bond" evidence="11">
    <location>
        <begin position="167"/>
        <end position="174"/>
    </location>
</feature>
<evidence type="ECO:0000256" key="5">
    <source>
        <dbReference type="ARBA" id="ARBA00022525"/>
    </source>
</evidence>
<dbReference type="PANTHER" id="PTHR48250">
    <property type="entry name" value="CUTINASE 2-RELATED"/>
    <property type="match status" value="1"/>
</dbReference>
<dbReference type="GO" id="GO:0016052">
    <property type="term" value="P:carbohydrate catabolic process"/>
    <property type="evidence" value="ECO:0007669"/>
    <property type="project" value="TreeGrafter"/>
</dbReference>
<dbReference type="PRINTS" id="PR00129">
    <property type="entry name" value="CUTINASE"/>
</dbReference>
<protein>
    <recommendedName>
        <fullName evidence="3 12">Cutinase</fullName>
        <ecNumber evidence="3 12">3.1.1.74</ecNumber>
    </recommendedName>
</protein>
<feature type="active site" description="Nucleophile" evidence="10">
    <location>
        <position position="119"/>
    </location>
</feature>
<comment type="similarity">
    <text evidence="2 12">Belongs to the cutinase family.</text>
</comment>
<dbReference type="Gene3D" id="3.40.50.1820">
    <property type="entry name" value="alpha/beta hydrolase"/>
    <property type="match status" value="1"/>
</dbReference>
<keyword evidence="6 12" id="KW-0732">Signal</keyword>
<feature type="compositionally biased region" description="Acidic residues" evidence="14">
    <location>
        <begin position="796"/>
        <end position="810"/>
    </location>
</feature>
<feature type="active site" description="Proton donor/acceptor" evidence="10">
    <location>
        <position position="184"/>
    </location>
</feature>
<gene>
    <name evidence="15" type="ORF">VNI00_009032</name>
</gene>
<dbReference type="PROSITE" id="PS00931">
    <property type="entry name" value="CUTINASE_2"/>
    <property type="match status" value="1"/>
</dbReference>
<dbReference type="Proteomes" id="UP001383192">
    <property type="component" value="Unassembled WGS sequence"/>
</dbReference>
<evidence type="ECO:0000256" key="3">
    <source>
        <dbReference type="ARBA" id="ARBA00013095"/>
    </source>
</evidence>
<evidence type="ECO:0000256" key="13">
    <source>
        <dbReference type="SAM" id="Coils"/>
    </source>
</evidence>
<evidence type="ECO:0000256" key="12">
    <source>
        <dbReference type="RuleBase" id="RU361263"/>
    </source>
</evidence>
<dbReference type="InterPro" id="IPR043580">
    <property type="entry name" value="CUTINASE_1"/>
</dbReference>
<evidence type="ECO:0000256" key="4">
    <source>
        <dbReference type="ARBA" id="ARBA00022487"/>
    </source>
</evidence>
<evidence type="ECO:0000256" key="14">
    <source>
        <dbReference type="SAM" id="MobiDB-lite"/>
    </source>
</evidence>
<dbReference type="InterPro" id="IPR043579">
    <property type="entry name" value="CUTINASE_2"/>
</dbReference>
<evidence type="ECO:0000313" key="16">
    <source>
        <dbReference type="Proteomes" id="UP001383192"/>
    </source>
</evidence>
<dbReference type="GO" id="GO:0050525">
    <property type="term" value="F:cutinase activity"/>
    <property type="evidence" value="ECO:0007669"/>
    <property type="project" value="UniProtKB-UniRule"/>
</dbReference>
<evidence type="ECO:0000256" key="9">
    <source>
        <dbReference type="ARBA" id="ARBA00034045"/>
    </source>
</evidence>
<evidence type="ECO:0000256" key="2">
    <source>
        <dbReference type="ARBA" id="ARBA00007534"/>
    </source>
</evidence>
<sequence>MLATASVVSSVLLGLAALTPGLAAPLIGRQQQCADVMVIFARGTTEAPPIGTLVGPPFQEALVSALGGRSLSFQGVNYAADIEGYLEGGDPEGSRQMAVDITNTANACPNAKIVSSGYSQGGQLVHNSAAQLSSNIAARVDAVVIFGDPKSHESVPNIDASKVKVFCHAGDNICDGGVLILPPHLNYNINTPEAAQFVASKISMHEAADIRRTSLCDRCQTEFISTVDYPPIPVHLLRSDAVPTETQSAEILEVIQKEEHELGRYVTELTRLRQAVAKLESEQTLLEKHIKEGKNCISALRRIPEEIWREIFIFSVASTSNSRSAKHLGQYQLLLASHVSSSWRRILISFPRIWSSLDIVLQGATRGAGRIVDLYLQNAGTHPLQIAIHNTLAKSIFDNEDDHTLNHVESSMLHALVLALPRCSELKWSGDLSVIGPIPRGIKRKISLPRLQTCTLIDADGVFAASTTWFRELLSNASQLREISLDADTLYIDNPGIFPYQQLNHLSIRWLSLLDLIRLLASSKNLLSLTWGCCDSDPSSFGFEPLVSNIQVLKCSCTHPSDIEAFFKTVLLPSLTTLYINPFDPDEPNVRQWGGEPSVLALLERSRASLQKLTIHCGTNWYLSLVGLESILRSTACSSLTFLELSVRHDDPSTPNGFVLNFMSYLLSSTFILPQLTHLHLHEVLSSESVSRQTARRIIHLAEVRSISAVPGLRNLRASFSAKWGGCHEGICDERPLNLDVGDQARVVALSEEGLHLDLLWATLKNEMRTWFKEMGISGLESDDTHDGTSSRESDGSDSVEDDGVSADEV</sequence>
<dbReference type="SMART" id="SM01110">
    <property type="entry name" value="Cutinase"/>
    <property type="match status" value="1"/>
</dbReference>
<comment type="caution">
    <text evidence="15">The sequence shown here is derived from an EMBL/GenBank/DDBJ whole genome shotgun (WGS) entry which is preliminary data.</text>
</comment>
<keyword evidence="5 12" id="KW-0964">Secreted</keyword>
<keyword evidence="13" id="KW-0175">Coiled coil</keyword>
<dbReference type="GO" id="GO:0005576">
    <property type="term" value="C:extracellular region"/>
    <property type="evidence" value="ECO:0007669"/>
    <property type="project" value="UniProtKB-SubCell"/>
</dbReference>
<dbReference type="SUPFAM" id="SSF53474">
    <property type="entry name" value="alpha/beta-Hydrolases"/>
    <property type="match status" value="1"/>
</dbReference>
<feature type="region of interest" description="Disordered" evidence="14">
    <location>
        <begin position="780"/>
        <end position="810"/>
    </location>
</feature>
<dbReference type="PANTHER" id="PTHR48250:SF1">
    <property type="entry name" value="CUTINASE"/>
    <property type="match status" value="1"/>
</dbReference>
<keyword evidence="8 11" id="KW-1015">Disulfide bond</keyword>
<dbReference type="EC" id="3.1.1.74" evidence="3 12"/>
<feature type="signal peptide" evidence="12">
    <location>
        <begin position="1"/>
        <end position="23"/>
    </location>
</feature>
<keyword evidence="4 12" id="KW-0719">Serine esterase</keyword>
<comment type="catalytic activity">
    <reaction evidence="9 12">
        <text>cutin + H2O = cutin monomers.</text>
        <dbReference type="EC" id="3.1.1.74"/>
    </reaction>
</comment>
<accession>A0AAW0CSE7</accession>
<evidence type="ECO:0000256" key="6">
    <source>
        <dbReference type="ARBA" id="ARBA00022729"/>
    </source>
</evidence>
<proteinExistence type="inferred from homology"/>
<feature type="disulfide bond" evidence="11">
    <location>
        <begin position="33"/>
        <end position="108"/>
    </location>
</feature>
<evidence type="ECO:0000256" key="7">
    <source>
        <dbReference type="ARBA" id="ARBA00022801"/>
    </source>
</evidence>
<dbReference type="Pfam" id="PF01083">
    <property type="entry name" value="Cutinase"/>
    <property type="match status" value="1"/>
</dbReference>
<evidence type="ECO:0000256" key="1">
    <source>
        <dbReference type="ARBA" id="ARBA00004613"/>
    </source>
</evidence>